<dbReference type="EMBL" id="ACEQ02000016">
    <property type="protein sequence ID" value="EEZ75526.1"/>
    <property type="molecule type" value="Genomic_DNA"/>
</dbReference>
<comment type="caution">
    <text evidence="1">The sequence shown here is derived from an EMBL/GenBank/DDBJ whole genome shotgun (WGS) entry which is preliminary data.</text>
</comment>
<proteinExistence type="predicted"/>
<accession>D0WAC7</accession>
<dbReference type="Proteomes" id="UP000003843">
    <property type="component" value="Unassembled WGS sequence"/>
</dbReference>
<evidence type="ECO:0000313" key="2">
    <source>
        <dbReference type="Proteomes" id="UP000003843"/>
    </source>
</evidence>
<evidence type="ECO:0000313" key="1">
    <source>
        <dbReference type="EMBL" id="EEZ75526.1"/>
    </source>
</evidence>
<name>D0WAC7_NEILA</name>
<gene>
    <name evidence="1" type="ORF">NEILACOT_04496</name>
</gene>
<reference evidence="1 2" key="1">
    <citation type="submission" date="2009-10" db="EMBL/GenBank/DDBJ databases">
        <authorList>
            <person name="Weinstock G."/>
            <person name="Sodergren E."/>
            <person name="Clifton S."/>
            <person name="Fulton L."/>
            <person name="Fulton B."/>
            <person name="Courtney L."/>
            <person name="Fronick C."/>
            <person name="Harrison M."/>
            <person name="Strong C."/>
            <person name="Farmer C."/>
            <person name="Delahaunty K."/>
            <person name="Markovic C."/>
            <person name="Hall O."/>
            <person name="Minx P."/>
            <person name="Tomlinson C."/>
            <person name="Mitreva M."/>
            <person name="Nelson J."/>
            <person name="Hou S."/>
            <person name="Wollam A."/>
            <person name="Pepin K.H."/>
            <person name="Johnson M."/>
            <person name="Bhonagiri V."/>
            <person name="Nash W.E."/>
            <person name="Warren W."/>
            <person name="Chinwalla A."/>
            <person name="Mardis E.R."/>
            <person name="Wilson R.K."/>
        </authorList>
    </citation>
    <scope>NUCLEOTIDE SEQUENCE [LARGE SCALE GENOMIC DNA]</scope>
    <source>
        <strain evidence="1 2">ATCC 23970</strain>
    </source>
</reference>
<sequence>MPSETASQAFRRHLPPYGQRYFWLCFDIGLIQDLRRNHEIHDSFSFAYIKK</sequence>
<protein>
    <submittedName>
        <fullName evidence="1">Uncharacterized protein</fullName>
    </submittedName>
</protein>
<dbReference type="AlphaFoldDB" id="D0WAC7"/>
<organism evidence="1 2">
    <name type="scientific">Neisseria lactamica ATCC 23970</name>
    <dbReference type="NCBI Taxonomy" id="546265"/>
    <lineage>
        <taxon>Bacteria</taxon>
        <taxon>Pseudomonadati</taxon>
        <taxon>Pseudomonadota</taxon>
        <taxon>Betaproteobacteria</taxon>
        <taxon>Neisseriales</taxon>
        <taxon>Neisseriaceae</taxon>
        <taxon>Neisseria</taxon>
    </lineage>
</organism>